<dbReference type="PANTHER" id="PTHR35866">
    <property type="entry name" value="PUTATIVE-RELATED"/>
    <property type="match status" value="1"/>
</dbReference>
<reference evidence="1 2" key="1">
    <citation type="submission" date="2020-02" db="EMBL/GenBank/DDBJ databases">
        <title>Genome analysis of Thermosulfuriphilus ammonigenes ST65T, an anaerobic thermophilic chemolithoautotrophic bacterium isolated from a deep-sea hydrothermal vent.</title>
        <authorList>
            <person name="Slobodkina G."/>
            <person name="Allioux M."/>
            <person name="Merkel A."/>
            <person name="Alain K."/>
            <person name="Jebbar M."/>
            <person name="Slobodkin A."/>
        </authorList>
    </citation>
    <scope>NUCLEOTIDE SEQUENCE [LARGE SCALE GENOMIC DNA]</scope>
    <source>
        <strain evidence="1 2">ST65</strain>
    </source>
</reference>
<dbReference type="KEGG" id="tav:G4V39_03280"/>
<gene>
    <name evidence="1" type="ORF">G4V39_03280</name>
</gene>
<dbReference type="PANTHER" id="PTHR35866:SF1">
    <property type="entry name" value="YKGJ FAMILY CYSTEINE CLUSTER PROTEIN"/>
    <property type="match status" value="1"/>
</dbReference>
<proteinExistence type="predicted"/>
<evidence type="ECO:0000313" key="1">
    <source>
        <dbReference type="EMBL" id="QIJ71358.1"/>
    </source>
</evidence>
<sequence>MGKFEHKLTARDKVIVPVQLTEKTRFRFVCDKGVPCFTECCSDLFICLTPYDIIRLKNNLGLSCDEFLLKYTEPFILPRSGLPVARLKMEGEQKLCPFLLDGGCSVYPDRPVSCRYYPIGMGMFRNTDKKKNEEFYYFVKEGFCQGMGRGKEWTIAEWRKNQGAVEYDEFNQDWMEIIMKKESLGPMKVHPQTLEMFFMVSTNVDRFRDFVFGSRFLEIYDVDEQTVEKIRQSELELLKFGFLWLKKALYNEGPLRLREEAKRPKKKVKPL</sequence>
<evidence type="ECO:0000313" key="2">
    <source>
        <dbReference type="Proteomes" id="UP000502179"/>
    </source>
</evidence>
<protein>
    <submittedName>
        <fullName evidence="1">YkgJ family cysteine cluster protein</fullName>
    </submittedName>
</protein>
<dbReference type="Proteomes" id="UP000502179">
    <property type="component" value="Chromosome"/>
</dbReference>
<organism evidence="1 2">
    <name type="scientific">Thermosulfuriphilus ammonigenes</name>
    <dbReference type="NCBI Taxonomy" id="1936021"/>
    <lineage>
        <taxon>Bacteria</taxon>
        <taxon>Pseudomonadati</taxon>
        <taxon>Thermodesulfobacteriota</taxon>
        <taxon>Thermodesulfobacteria</taxon>
        <taxon>Thermodesulfobacteriales</taxon>
        <taxon>Thermodesulfobacteriaceae</taxon>
        <taxon>Thermosulfuriphilus</taxon>
    </lineage>
</organism>
<dbReference type="AlphaFoldDB" id="A0A6G7PV88"/>
<dbReference type="EMBL" id="CP048877">
    <property type="protein sequence ID" value="QIJ71358.1"/>
    <property type="molecule type" value="Genomic_DNA"/>
</dbReference>
<keyword evidence="2" id="KW-1185">Reference proteome</keyword>
<dbReference type="RefSeq" id="WP_166031579.1">
    <property type="nucleotide sequence ID" value="NZ_CP048877.1"/>
</dbReference>
<accession>A0A6G7PV88</accession>
<dbReference type="Pfam" id="PF03692">
    <property type="entry name" value="CxxCxxCC"/>
    <property type="match status" value="1"/>
</dbReference>
<name>A0A6G7PV88_9BACT</name>
<dbReference type="InterPro" id="IPR005358">
    <property type="entry name" value="Puta_zinc/iron-chelating_dom"/>
</dbReference>